<organism evidence="2 3">
    <name type="scientific">Mesomycoplasma bovoculi M165/69</name>
    <dbReference type="NCBI Taxonomy" id="743966"/>
    <lineage>
        <taxon>Bacteria</taxon>
        <taxon>Bacillati</taxon>
        <taxon>Mycoplasmatota</taxon>
        <taxon>Mycoplasmoidales</taxon>
        <taxon>Metamycoplasmataceae</taxon>
        <taxon>Mesomycoplasma</taxon>
    </lineage>
</organism>
<keyword evidence="1" id="KW-1133">Transmembrane helix</keyword>
<protein>
    <recommendedName>
        <fullName evidence="4">Transmembrane protein</fullName>
    </recommendedName>
</protein>
<gene>
    <name evidence="2" type="ORF">MYB_00385</name>
</gene>
<accession>W5UZX1</accession>
<evidence type="ECO:0008006" key="4">
    <source>
        <dbReference type="Google" id="ProtNLM"/>
    </source>
</evidence>
<dbReference type="HOGENOM" id="CLU_1729337_0_0_14"/>
<dbReference type="RefSeq" id="WP_022934889.1">
    <property type="nucleotide sequence ID" value="NZ_CP007154.1"/>
</dbReference>
<dbReference type="KEGG" id="mbc:MYB_00385"/>
<evidence type="ECO:0000313" key="2">
    <source>
        <dbReference type="EMBL" id="AHH45088.1"/>
    </source>
</evidence>
<sequence>MKKIIAKYKNNIFFWYFSFFSILSIIFLIVTFWNYSLILGWVSSLVVVFWGWLTKIKLKVKVIKSLQGQQKQKLTTFFLSFVYFTFVNLGYGFFFFLVLLINKQFKPTTNVDIVLQPINFITFALGSLSFTIILIIWGWKNIDRRWDGFSF</sequence>
<keyword evidence="3" id="KW-1185">Reference proteome</keyword>
<dbReference type="Proteomes" id="UP000019229">
    <property type="component" value="Chromosome"/>
</dbReference>
<evidence type="ECO:0000313" key="3">
    <source>
        <dbReference type="Proteomes" id="UP000019229"/>
    </source>
</evidence>
<dbReference type="STRING" id="743966.MYB_00385"/>
<feature type="transmembrane region" description="Helical" evidence="1">
    <location>
        <begin position="38"/>
        <end position="56"/>
    </location>
</feature>
<feature type="transmembrane region" description="Helical" evidence="1">
    <location>
        <begin position="12"/>
        <end position="32"/>
    </location>
</feature>
<keyword evidence="1" id="KW-0812">Transmembrane</keyword>
<keyword evidence="1" id="KW-0472">Membrane</keyword>
<proteinExistence type="predicted"/>
<name>W5UZX1_9BACT</name>
<feature type="transmembrane region" description="Helical" evidence="1">
    <location>
        <begin position="77"/>
        <end position="101"/>
    </location>
</feature>
<feature type="transmembrane region" description="Helical" evidence="1">
    <location>
        <begin position="113"/>
        <end position="137"/>
    </location>
</feature>
<dbReference type="AlphaFoldDB" id="W5UZX1"/>
<dbReference type="EMBL" id="CP007154">
    <property type="protein sequence ID" value="AHH45088.1"/>
    <property type="molecule type" value="Genomic_DNA"/>
</dbReference>
<evidence type="ECO:0000256" key="1">
    <source>
        <dbReference type="SAM" id="Phobius"/>
    </source>
</evidence>
<reference evidence="2 3" key="1">
    <citation type="journal article" date="2014" name="Genome Announc.">
        <title>Complete Genome Sequence of Mycoplasma bovoculi Strain M165/69T (ATCC 29104).</title>
        <authorList>
            <person name="Calcutt M.J."/>
            <person name="Foecking M.F."/>
        </authorList>
    </citation>
    <scope>NUCLEOTIDE SEQUENCE [LARGE SCALE GENOMIC DNA]</scope>
    <source>
        <strain evidence="2">M165/69</strain>
    </source>
</reference>